<dbReference type="RefSeq" id="WP_341408436.1">
    <property type="nucleotide sequence ID" value="NZ_JBBUTH010000001.1"/>
</dbReference>
<accession>A0ABU9CA60</accession>
<dbReference type="Proteomes" id="UP001365405">
    <property type="component" value="Unassembled WGS sequence"/>
</dbReference>
<proteinExistence type="predicted"/>
<feature type="transmembrane region" description="Helical" evidence="1">
    <location>
        <begin position="20"/>
        <end position="37"/>
    </location>
</feature>
<keyword evidence="3" id="KW-1185">Reference proteome</keyword>
<evidence type="ECO:0000313" key="3">
    <source>
        <dbReference type="Proteomes" id="UP001365405"/>
    </source>
</evidence>
<gene>
    <name evidence="2" type="ORF">AACH10_00755</name>
</gene>
<dbReference type="EMBL" id="JBBUTH010000001">
    <property type="protein sequence ID" value="MEK8048762.1"/>
    <property type="molecule type" value="Genomic_DNA"/>
</dbReference>
<name>A0ABU9CA60_9BURK</name>
<comment type="caution">
    <text evidence="2">The sequence shown here is derived from an EMBL/GenBank/DDBJ whole genome shotgun (WGS) entry which is preliminary data.</text>
</comment>
<keyword evidence="1" id="KW-0812">Transmembrane</keyword>
<keyword evidence="1" id="KW-0472">Membrane</keyword>
<evidence type="ECO:0000256" key="1">
    <source>
        <dbReference type="SAM" id="Phobius"/>
    </source>
</evidence>
<sequence length="85" mass="9189">MTSASMTFGRPARLTVPRGAVWFAAAAGAVISALRRLDQWQLKVSRQEPQTAEEVLAWASRIQSSDPGFAADLRSAALRSMGKND</sequence>
<evidence type="ECO:0000313" key="2">
    <source>
        <dbReference type="EMBL" id="MEK8048762.1"/>
    </source>
</evidence>
<protein>
    <submittedName>
        <fullName evidence="2">Uncharacterized protein</fullName>
    </submittedName>
</protein>
<reference evidence="2 3" key="1">
    <citation type="submission" date="2024-04" db="EMBL/GenBank/DDBJ databases">
        <title>Novel species of the genus Ideonella isolated from streams.</title>
        <authorList>
            <person name="Lu H."/>
        </authorList>
    </citation>
    <scope>NUCLEOTIDE SEQUENCE [LARGE SCALE GENOMIC DNA]</scope>
    <source>
        <strain evidence="2 3">DXS22W</strain>
    </source>
</reference>
<keyword evidence="1" id="KW-1133">Transmembrane helix</keyword>
<organism evidence="2 3">
    <name type="scientific">Pseudaquabacterium inlustre</name>
    <dbReference type="NCBI Taxonomy" id="2984192"/>
    <lineage>
        <taxon>Bacteria</taxon>
        <taxon>Pseudomonadati</taxon>
        <taxon>Pseudomonadota</taxon>
        <taxon>Betaproteobacteria</taxon>
        <taxon>Burkholderiales</taxon>
        <taxon>Sphaerotilaceae</taxon>
        <taxon>Pseudaquabacterium</taxon>
    </lineage>
</organism>